<dbReference type="SMART" id="SM00862">
    <property type="entry name" value="Trans_reg_C"/>
    <property type="match status" value="1"/>
</dbReference>
<proteinExistence type="predicted"/>
<organism evidence="6 7">
    <name type="scientific">Marinicella pacifica</name>
    <dbReference type="NCBI Taxonomy" id="1171543"/>
    <lineage>
        <taxon>Bacteria</taxon>
        <taxon>Pseudomonadati</taxon>
        <taxon>Pseudomonadota</taxon>
        <taxon>Gammaproteobacteria</taxon>
        <taxon>Lysobacterales</taxon>
        <taxon>Marinicellaceae</taxon>
        <taxon>Marinicella</taxon>
    </lineage>
</organism>
<evidence type="ECO:0000259" key="4">
    <source>
        <dbReference type="PROSITE" id="PS50110"/>
    </source>
</evidence>
<gene>
    <name evidence="6" type="ORF">GCM10011365_07750</name>
</gene>
<protein>
    <submittedName>
        <fullName evidence="6">DNA-binding response regulator</fullName>
    </submittedName>
</protein>
<name>A0A917CH99_9GAMM</name>
<dbReference type="SMART" id="SM00448">
    <property type="entry name" value="REC"/>
    <property type="match status" value="1"/>
</dbReference>
<evidence type="ECO:0000313" key="6">
    <source>
        <dbReference type="EMBL" id="GGF89004.1"/>
    </source>
</evidence>
<evidence type="ECO:0000259" key="5">
    <source>
        <dbReference type="PROSITE" id="PS51755"/>
    </source>
</evidence>
<reference evidence="6" key="2">
    <citation type="submission" date="2020-09" db="EMBL/GenBank/DDBJ databases">
        <authorList>
            <person name="Sun Q."/>
            <person name="Zhou Y."/>
        </authorList>
    </citation>
    <scope>NUCLEOTIDE SEQUENCE</scope>
    <source>
        <strain evidence="6">CGMCC 1.12181</strain>
    </source>
</reference>
<dbReference type="GO" id="GO:0032993">
    <property type="term" value="C:protein-DNA complex"/>
    <property type="evidence" value="ECO:0007669"/>
    <property type="project" value="TreeGrafter"/>
</dbReference>
<dbReference type="AlphaFoldDB" id="A0A917CH99"/>
<dbReference type="Gene3D" id="1.10.10.10">
    <property type="entry name" value="Winged helix-like DNA-binding domain superfamily/Winged helix DNA-binding domain"/>
    <property type="match status" value="1"/>
</dbReference>
<evidence type="ECO:0000256" key="2">
    <source>
        <dbReference type="PROSITE-ProRule" id="PRU00169"/>
    </source>
</evidence>
<sequence length="220" mass="25324">MNKHILIVEDEAPLAELMADYLKRSQLDTTIINHGDDVIRWLKKNSPAVILMDLMLPGQDGLELTKTIREFSQVPIIITTAKVSEIDRLMGLEIGADDYVCKPYSPRELVARVQVQLRRHNSQPIATDLTLDDAQISAHIQQKSVQFTVVEFNLLKTLYQHTGQVMSRDQLMNQAYQDYRIISDRTIDSHIKKIRKKLKTIDDHDYIQSIYGLGYQFVSK</sequence>
<dbReference type="Pfam" id="PF00072">
    <property type="entry name" value="Response_reg"/>
    <property type="match status" value="1"/>
</dbReference>
<accession>A0A917CH99</accession>
<evidence type="ECO:0000256" key="1">
    <source>
        <dbReference type="ARBA" id="ARBA00023125"/>
    </source>
</evidence>
<evidence type="ECO:0000313" key="7">
    <source>
        <dbReference type="Proteomes" id="UP000605253"/>
    </source>
</evidence>
<dbReference type="EMBL" id="BMEO01000002">
    <property type="protein sequence ID" value="GGF89004.1"/>
    <property type="molecule type" value="Genomic_DNA"/>
</dbReference>
<dbReference type="GO" id="GO:0005829">
    <property type="term" value="C:cytosol"/>
    <property type="evidence" value="ECO:0007669"/>
    <property type="project" value="TreeGrafter"/>
</dbReference>
<dbReference type="GO" id="GO:0000156">
    <property type="term" value="F:phosphorelay response regulator activity"/>
    <property type="evidence" value="ECO:0007669"/>
    <property type="project" value="TreeGrafter"/>
</dbReference>
<feature type="DNA-binding region" description="OmpR/PhoB-type" evidence="3">
    <location>
        <begin position="121"/>
        <end position="219"/>
    </location>
</feature>
<keyword evidence="1 3" id="KW-0238">DNA-binding</keyword>
<dbReference type="Proteomes" id="UP000605253">
    <property type="component" value="Unassembled WGS sequence"/>
</dbReference>
<dbReference type="InterPro" id="IPR001867">
    <property type="entry name" value="OmpR/PhoB-type_DNA-bd"/>
</dbReference>
<dbReference type="Gene3D" id="6.10.250.690">
    <property type="match status" value="1"/>
</dbReference>
<dbReference type="InterPro" id="IPR039420">
    <property type="entry name" value="WalR-like"/>
</dbReference>
<dbReference type="PROSITE" id="PS51755">
    <property type="entry name" value="OMPR_PHOB"/>
    <property type="match status" value="1"/>
</dbReference>
<dbReference type="InterPro" id="IPR011006">
    <property type="entry name" value="CheY-like_superfamily"/>
</dbReference>
<feature type="domain" description="Response regulatory" evidence="4">
    <location>
        <begin position="4"/>
        <end position="117"/>
    </location>
</feature>
<evidence type="ECO:0000256" key="3">
    <source>
        <dbReference type="PROSITE-ProRule" id="PRU01091"/>
    </source>
</evidence>
<dbReference type="PROSITE" id="PS50110">
    <property type="entry name" value="RESPONSE_REGULATORY"/>
    <property type="match status" value="1"/>
</dbReference>
<dbReference type="GO" id="GO:0006355">
    <property type="term" value="P:regulation of DNA-templated transcription"/>
    <property type="evidence" value="ECO:0007669"/>
    <property type="project" value="InterPro"/>
</dbReference>
<dbReference type="SUPFAM" id="SSF52172">
    <property type="entry name" value="CheY-like"/>
    <property type="match status" value="1"/>
</dbReference>
<dbReference type="InterPro" id="IPR016032">
    <property type="entry name" value="Sig_transdc_resp-reg_C-effctor"/>
</dbReference>
<dbReference type="Pfam" id="PF00486">
    <property type="entry name" value="Trans_reg_C"/>
    <property type="match status" value="1"/>
</dbReference>
<comment type="caution">
    <text evidence="6">The sequence shown here is derived from an EMBL/GenBank/DDBJ whole genome shotgun (WGS) entry which is preliminary data.</text>
</comment>
<dbReference type="InterPro" id="IPR036388">
    <property type="entry name" value="WH-like_DNA-bd_sf"/>
</dbReference>
<dbReference type="InterPro" id="IPR001789">
    <property type="entry name" value="Sig_transdc_resp-reg_receiver"/>
</dbReference>
<keyword evidence="7" id="KW-1185">Reference proteome</keyword>
<dbReference type="GO" id="GO:0000976">
    <property type="term" value="F:transcription cis-regulatory region binding"/>
    <property type="evidence" value="ECO:0007669"/>
    <property type="project" value="TreeGrafter"/>
</dbReference>
<feature type="domain" description="OmpR/PhoB-type" evidence="5">
    <location>
        <begin position="121"/>
        <end position="219"/>
    </location>
</feature>
<reference evidence="6" key="1">
    <citation type="journal article" date="2014" name="Int. J. Syst. Evol. Microbiol.">
        <title>Complete genome sequence of Corynebacterium casei LMG S-19264T (=DSM 44701T), isolated from a smear-ripened cheese.</title>
        <authorList>
            <consortium name="US DOE Joint Genome Institute (JGI-PGF)"/>
            <person name="Walter F."/>
            <person name="Albersmeier A."/>
            <person name="Kalinowski J."/>
            <person name="Ruckert C."/>
        </authorList>
    </citation>
    <scope>NUCLEOTIDE SEQUENCE</scope>
    <source>
        <strain evidence="6">CGMCC 1.12181</strain>
    </source>
</reference>
<dbReference type="CDD" id="cd00383">
    <property type="entry name" value="trans_reg_C"/>
    <property type="match status" value="1"/>
</dbReference>
<feature type="modified residue" description="4-aspartylphosphate" evidence="2">
    <location>
        <position position="53"/>
    </location>
</feature>
<keyword evidence="2" id="KW-0597">Phosphoprotein</keyword>
<dbReference type="SUPFAM" id="SSF46894">
    <property type="entry name" value="C-terminal effector domain of the bipartite response regulators"/>
    <property type="match status" value="1"/>
</dbReference>
<dbReference type="PANTHER" id="PTHR48111:SF59">
    <property type="entry name" value="TRANSCRIPTIONAL REGULATORY PROTEIN BAER"/>
    <property type="match status" value="1"/>
</dbReference>
<dbReference type="Gene3D" id="3.40.50.2300">
    <property type="match status" value="1"/>
</dbReference>
<dbReference type="PANTHER" id="PTHR48111">
    <property type="entry name" value="REGULATOR OF RPOS"/>
    <property type="match status" value="1"/>
</dbReference>
<dbReference type="RefSeq" id="WP_188364359.1">
    <property type="nucleotide sequence ID" value="NZ_BAABJF010000032.1"/>
</dbReference>